<protein>
    <recommendedName>
        <fullName evidence="7">Glucose-6-phosphate isomerase</fullName>
        <shortName evidence="7">GPI</shortName>
        <ecNumber evidence="7">5.3.1.9</ecNumber>
    </recommendedName>
    <alternativeName>
        <fullName evidence="7">Phosphoglucose isomerase</fullName>
        <shortName evidence="7">PGI</shortName>
    </alternativeName>
    <alternativeName>
        <fullName evidence="7">Phosphohexose isomerase</fullName>
        <shortName evidence="7">PHI</shortName>
    </alternativeName>
</protein>
<dbReference type="PRINTS" id="PR00662">
    <property type="entry name" value="G6PISOMERASE"/>
</dbReference>
<comment type="caution">
    <text evidence="9">The sequence shown here is derived from an EMBL/GenBank/DDBJ whole genome shotgun (WGS) entry which is preliminary data.</text>
</comment>
<evidence type="ECO:0000256" key="3">
    <source>
        <dbReference type="ARBA" id="ARBA00022432"/>
    </source>
</evidence>
<dbReference type="PROSITE" id="PS00174">
    <property type="entry name" value="P_GLUCOSE_ISOMERASE_2"/>
    <property type="match status" value="1"/>
</dbReference>
<evidence type="ECO:0000256" key="6">
    <source>
        <dbReference type="ARBA" id="ARBA00029321"/>
    </source>
</evidence>
<dbReference type="PROSITE" id="PS00765">
    <property type="entry name" value="P_GLUCOSE_ISOMERASE_1"/>
    <property type="match status" value="1"/>
</dbReference>
<dbReference type="CDD" id="cd05015">
    <property type="entry name" value="SIS_PGI_1"/>
    <property type="match status" value="1"/>
</dbReference>
<evidence type="ECO:0000256" key="5">
    <source>
        <dbReference type="ARBA" id="ARBA00023235"/>
    </source>
</evidence>
<dbReference type="PANTHER" id="PTHR11469:SF1">
    <property type="entry name" value="GLUCOSE-6-PHOSPHATE ISOMERASE"/>
    <property type="match status" value="1"/>
</dbReference>
<feature type="active site" description="Proton donor" evidence="7">
    <location>
        <position position="355"/>
    </location>
</feature>
<dbReference type="UniPathway" id="UPA00138"/>
<evidence type="ECO:0000256" key="8">
    <source>
        <dbReference type="RuleBase" id="RU000612"/>
    </source>
</evidence>
<reference evidence="9 10" key="1">
    <citation type="submission" date="2019-11" db="EMBL/GenBank/DDBJ databases">
        <title>Pedobacter sp. HMF7056 Genome sequencing and assembly.</title>
        <authorList>
            <person name="Kang H."/>
            <person name="Kim H."/>
            <person name="Joh K."/>
        </authorList>
    </citation>
    <scope>NUCLEOTIDE SEQUENCE [LARGE SCALE GENOMIC DNA]</scope>
    <source>
        <strain evidence="9 10">HMF7056</strain>
    </source>
</reference>
<evidence type="ECO:0000313" key="10">
    <source>
        <dbReference type="Proteomes" id="UP000451233"/>
    </source>
</evidence>
<comment type="function">
    <text evidence="7">Catalyzes the reversible isomerization of glucose-6-phosphate to fructose-6-phosphate.</text>
</comment>
<comment type="pathway">
    <text evidence="1 7 8">Carbohydrate degradation; glycolysis; D-glyceraldehyde 3-phosphate and glycerone phosphate from D-glucose: step 2/4.</text>
</comment>
<dbReference type="Proteomes" id="UP000451233">
    <property type="component" value="Unassembled WGS sequence"/>
</dbReference>
<dbReference type="FunFam" id="1.10.1390.10:FF:000001">
    <property type="entry name" value="Glucose-6-phosphate isomerase"/>
    <property type="match status" value="1"/>
</dbReference>
<dbReference type="InterPro" id="IPR023096">
    <property type="entry name" value="G6P_Isomerase_C"/>
</dbReference>
<dbReference type="Pfam" id="PF00342">
    <property type="entry name" value="PGI"/>
    <property type="match status" value="1"/>
</dbReference>
<dbReference type="InterPro" id="IPR035482">
    <property type="entry name" value="SIS_PGI_2"/>
</dbReference>
<evidence type="ECO:0000256" key="2">
    <source>
        <dbReference type="ARBA" id="ARBA00006604"/>
    </source>
</evidence>
<dbReference type="NCBIfam" id="NF001211">
    <property type="entry name" value="PRK00179.1"/>
    <property type="match status" value="1"/>
</dbReference>
<keyword evidence="4 7" id="KW-0324">Glycolysis</keyword>
<keyword evidence="10" id="KW-1185">Reference proteome</keyword>
<keyword evidence="5 7" id="KW-0413">Isomerase</keyword>
<feature type="active site" evidence="7">
    <location>
        <position position="514"/>
    </location>
</feature>
<dbReference type="HAMAP" id="MF_00473">
    <property type="entry name" value="G6P_isomerase"/>
    <property type="match status" value="1"/>
</dbReference>
<dbReference type="GO" id="GO:0048029">
    <property type="term" value="F:monosaccharide binding"/>
    <property type="evidence" value="ECO:0007669"/>
    <property type="project" value="TreeGrafter"/>
</dbReference>
<dbReference type="SUPFAM" id="SSF53697">
    <property type="entry name" value="SIS domain"/>
    <property type="match status" value="1"/>
</dbReference>
<dbReference type="PANTHER" id="PTHR11469">
    <property type="entry name" value="GLUCOSE-6-PHOSPHATE ISOMERASE"/>
    <property type="match status" value="1"/>
</dbReference>
<dbReference type="UniPathway" id="UPA00109">
    <property type="reaction ID" value="UER00181"/>
</dbReference>
<sequence>MLPRINFTETDAYLSLSEHFADIAESHIHDLFSEDPDRFNKFSIHFEEILLDYSKNRINETTRTLLVGLANECGLKEAITAMFSGEKINETEGRQVLHTALRNQSNTPVMVDGQDVMPEVNRVLAQMEQFSNSVISGEWKGHTGKQITDVVNIGIGGSDLGPVMVTEALKSYGTRLKLHFVSNVDGSHIAETLKKTDPETTLFLVASKTFTTQETMANAHTARNWFLGHGAGQKDIALHFAALSTNEKAVTEFGIDAANMFGFWDWVGGRYSLWSAIGLSICLAIGFDNFKALLGGAHAADKHFQETSFEKNAPVILALLGIWYNNFFAAESHVILPYDQYMHRFAAYFQQGDMESNGKSVDRNGDHVTYQTGPVIWGEPGTNGQHAFYQLIHQGTKLIPADFIAPAQSHNPIGQHHELLMSNFFAQAEALMNGKTRSEVVDELVKAGKSAEEIASLAPFKVFEGNRPTNSILVKKITPRTLGTLIAFYEHKIFVQGIIWNIFSFDQWGVELGKQLANKILPELKADGPVHSHDNSTNALINLYKSWKA</sequence>
<dbReference type="Gene3D" id="1.10.1390.10">
    <property type="match status" value="1"/>
</dbReference>
<dbReference type="InterPro" id="IPR046348">
    <property type="entry name" value="SIS_dom_sf"/>
</dbReference>
<dbReference type="EMBL" id="WVHS01000001">
    <property type="protein sequence ID" value="MXV14465.1"/>
    <property type="molecule type" value="Genomic_DNA"/>
</dbReference>
<evidence type="ECO:0000256" key="7">
    <source>
        <dbReference type="HAMAP-Rule" id="MF_00473"/>
    </source>
</evidence>
<dbReference type="GO" id="GO:0005829">
    <property type="term" value="C:cytosol"/>
    <property type="evidence" value="ECO:0007669"/>
    <property type="project" value="TreeGrafter"/>
</dbReference>
<dbReference type="AlphaFoldDB" id="A0A7K1XTY2"/>
<dbReference type="PROSITE" id="PS51463">
    <property type="entry name" value="P_GLUCOSE_ISOMERASE_3"/>
    <property type="match status" value="1"/>
</dbReference>
<dbReference type="GO" id="GO:0051156">
    <property type="term" value="P:glucose 6-phosphate metabolic process"/>
    <property type="evidence" value="ECO:0007669"/>
    <property type="project" value="TreeGrafter"/>
</dbReference>
<dbReference type="FunFam" id="3.40.50.10490:FF:000004">
    <property type="entry name" value="Glucose-6-phosphate isomerase"/>
    <property type="match status" value="1"/>
</dbReference>
<dbReference type="GO" id="GO:0004347">
    <property type="term" value="F:glucose-6-phosphate isomerase activity"/>
    <property type="evidence" value="ECO:0007669"/>
    <property type="project" value="UniProtKB-UniRule"/>
</dbReference>
<dbReference type="GO" id="GO:0006094">
    <property type="term" value="P:gluconeogenesis"/>
    <property type="evidence" value="ECO:0007669"/>
    <property type="project" value="UniProtKB-UniRule"/>
</dbReference>
<gene>
    <name evidence="7" type="primary">pgi</name>
    <name evidence="9" type="ORF">GS398_04080</name>
</gene>
<dbReference type="EC" id="5.3.1.9" evidence="7"/>
<dbReference type="InterPro" id="IPR035476">
    <property type="entry name" value="SIS_PGI_1"/>
</dbReference>
<comment type="pathway">
    <text evidence="7">Carbohydrate biosynthesis; gluconeogenesis.</text>
</comment>
<dbReference type="GO" id="GO:0006096">
    <property type="term" value="P:glycolytic process"/>
    <property type="evidence" value="ECO:0007669"/>
    <property type="project" value="UniProtKB-UniRule"/>
</dbReference>
<keyword evidence="3 7" id="KW-0312">Gluconeogenesis</keyword>
<organism evidence="9 10">
    <name type="scientific">Hufsiella ginkgonis</name>
    <dbReference type="NCBI Taxonomy" id="2695274"/>
    <lineage>
        <taxon>Bacteria</taxon>
        <taxon>Pseudomonadati</taxon>
        <taxon>Bacteroidota</taxon>
        <taxon>Sphingobacteriia</taxon>
        <taxon>Sphingobacteriales</taxon>
        <taxon>Sphingobacteriaceae</taxon>
        <taxon>Hufsiella</taxon>
    </lineage>
</organism>
<dbReference type="RefSeq" id="WP_160905438.1">
    <property type="nucleotide sequence ID" value="NZ_WVHS01000001.1"/>
</dbReference>
<keyword evidence="7" id="KW-0963">Cytoplasm</keyword>
<proteinExistence type="inferred from homology"/>
<dbReference type="InterPro" id="IPR018189">
    <property type="entry name" value="Phosphoglucose_isomerase_CS"/>
</dbReference>
<accession>A0A7K1XTY2</accession>
<evidence type="ECO:0000256" key="4">
    <source>
        <dbReference type="ARBA" id="ARBA00023152"/>
    </source>
</evidence>
<evidence type="ECO:0000256" key="1">
    <source>
        <dbReference type="ARBA" id="ARBA00004926"/>
    </source>
</evidence>
<dbReference type="Gene3D" id="3.40.50.10490">
    <property type="entry name" value="Glucose-6-phosphate isomerase like protein, domain 1"/>
    <property type="match status" value="2"/>
</dbReference>
<comment type="similarity">
    <text evidence="2 7 8">Belongs to the GPI family.</text>
</comment>
<evidence type="ECO:0000313" key="9">
    <source>
        <dbReference type="EMBL" id="MXV14465.1"/>
    </source>
</evidence>
<comment type="subcellular location">
    <subcellularLocation>
        <location evidence="7">Cytoplasm</location>
    </subcellularLocation>
</comment>
<dbReference type="InterPro" id="IPR001672">
    <property type="entry name" value="G6P_Isomerase"/>
</dbReference>
<dbReference type="CDD" id="cd05016">
    <property type="entry name" value="SIS_PGI_2"/>
    <property type="match status" value="1"/>
</dbReference>
<feature type="active site" evidence="7">
    <location>
        <position position="386"/>
    </location>
</feature>
<name>A0A7K1XTY2_9SPHI</name>
<comment type="catalytic activity">
    <reaction evidence="6 7 8">
        <text>alpha-D-glucose 6-phosphate = beta-D-fructose 6-phosphate</text>
        <dbReference type="Rhea" id="RHEA:11816"/>
        <dbReference type="ChEBI" id="CHEBI:57634"/>
        <dbReference type="ChEBI" id="CHEBI:58225"/>
        <dbReference type="EC" id="5.3.1.9"/>
    </reaction>
</comment>
<dbReference type="GO" id="GO:0097367">
    <property type="term" value="F:carbohydrate derivative binding"/>
    <property type="evidence" value="ECO:0007669"/>
    <property type="project" value="InterPro"/>
</dbReference>